<dbReference type="Gene3D" id="2.40.10.10">
    <property type="entry name" value="Trypsin-like serine proteases"/>
    <property type="match status" value="2"/>
</dbReference>
<dbReference type="SUPFAM" id="SSF50494">
    <property type="entry name" value="Trypsin-like serine proteases"/>
    <property type="match status" value="1"/>
</dbReference>
<feature type="transmembrane region" description="Helical" evidence="2">
    <location>
        <begin position="676"/>
        <end position="698"/>
    </location>
</feature>
<feature type="signal peptide" evidence="3">
    <location>
        <begin position="1"/>
        <end position="28"/>
    </location>
</feature>
<dbReference type="EMBL" id="CP095045">
    <property type="protein sequence ID" value="UOQ56604.1"/>
    <property type="molecule type" value="Genomic_DNA"/>
</dbReference>
<dbReference type="Pfam" id="PF00089">
    <property type="entry name" value="Trypsin"/>
    <property type="match status" value="1"/>
</dbReference>
<accession>A0ABY4FIU4</accession>
<name>A0ABY4FIU4_9MICO</name>
<keyword evidence="3" id="KW-0732">Signal</keyword>
<dbReference type="RefSeq" id="WP_244726979.1">
    <property type="nucleotide sequence ID" value="NZ_CP095045.1"/>
</dbReference>
<feature type="chain" id="PRO_5045542925" evidence="3">
    <location>
        <begin position="29"/>
        <end position="706"/>
    </location>
</feature>
<keyword evidence="6" id="KW-1185">Reference proteome</keyword>
<evidence type="ECO:0000313" key="6">
    <source>
        <dbReference type="Proteomes" id="UP000831786"/>
    </source>
</evidence>
<dbReference type="PROSITE" id="PS00134">
    <property type="entry name" value="TRYPSIN_HIS"/>
    <property type="match status" value="1"/>
</dbReference>
<protein>
    <submittedName>
        <fullName evidence="5">S1 family peptidase</fullName>
    </submittedName>
</protein>
<evidence type="ECO:0000256" key="1">
    <source>
        <dbReference type="SAM" id="MobiDB-lite"/>
    </source>
</evidence>
<dbReference type="InterPro" id="IPR018114">
    <property type="entry name" value="TRYPSIN_HIS"/>
</dbReference>
<reference evidence="5 6" key="1">
    <citation type="submission" date="2022-04" db="EMBL/GenBank/DDBJ databases">
        <title>Leucobacter sp. isolated from rhizosphere of garlic.</title>
        <authorList>
            <person name="Won M."/>
            <person name="Lee C.-M."/>
            <person name="Woen H.-Y."/>
            <person name="Kwon S.-W."/>
        </authorList>
    </citation>
    <scope>NUCLEOTIDE SEQUENCE [LARGE SCALE GENOMIC DNA]</scope>
    <source>
        <strain evidence="5 6">H21R-40</strain>
    </source>
</reference>
<dbReference type="InterPro" id="IPR009003">
    <property type="entry name" value="Peptidase_S1_PA"/>
</dbReference>
<dbReference type="CDD" id="cd21112">
    <property type="entry name" value="alphaLP-like"/>
    <property type="match status" value="1"/>
</dbReference>
<evidence type="ECO:0000313" key="5">
    <source>
        <dbReference type="EMBL" id="UOQ56604.1"/>
    </source>
</evidence>
<evidence type="ECO:0000256" key="2">
    <source>
        <dbReference type="SAM" id="Phobius"/>
    </source>
</evidence>
<feature type="region of interest" description="Disordered" evidence="1">
    <location>
        <begin position="235"/>
        <end position="266"/>
    </location>
</feature>
<keyword evidence="2" id="KW-0812">Transmembrane</keyword>
<keyword evidence="2" id="KW-0472">Membrane</keyword>
<dbReference type="InterPro" id="IPR043504">
    <property type="entry name" value="Peptidase_S1_PA_chymotrypsin"/>
</dbReference>
<evidence type="ECO:0000259" key="4">
    <source>
        <dbReference type="Pfam" id="PF00089"/>
    </source>
</evidence>
<feature type="compositionally biased region" description="Polar residues" evidence="1">
    <location>
        <begin position="253"/>
        <end position="266"/>
    </location>
</feature>
<feature type="domain" description="Peptidase S1" evidence="4">
    <location>
        <begin position="146"/>
        <end position="347"/>
    </location>
</feature>
<feature type="compositionally biased region" description="Low complexity" evidence="1">
    <location>
        <begin position="235"/>
        <end position="244"/>
    </location>
</feature>
<feature type="compositionally biased region" description="Low complexity" evidence="1">
    <location>
        <begin position="633"/>
        <end position="660"/>
    </location>
</feature>
<organism evidence="5 6">
    <name type="scientific">Leucobacter allii</name>
    <dbReference type="NCBI Taxonomy" id="2932247"/>
    <lineage>
        <taxon>Bacteria</taxon>
        <taxon>Bacillati</taxon>
        <taxon>Actinomycetota</taxon>
        <taxon>Actinomycetes</taxon>
        <taxon>Micrococcales</taxon>
        <taxon>Microbacteriaceae</taxon>
        <taxon>Leucobacter</taxon>
    </lineage>
</organism>
<sequence length="706" mass="69769">MTKRRPLALGAAAALGLGSLFIAAPAMAEDTAAPEASTTQDPTALASAAAADIQQEKGDDSVVGYGATTNGEAVVLVNAALQSDAAAIDAIAAENGVEKVALVGAAVADAATDVVGGAGYIGDVGDGYVGACSIGFTGFNGSGDPALITAGHCSSDGAMTELGLSKPSTEPAVGGEGYESNGTGIAGVFGFSQFGGPGNTNGAENDPTSTDIAVIDITNDDLTLHPEVTDWTSASSDDLAASTTPIKGVSDPVSGSVSKSGRTSGVTEGSTELELLYTDGNTYPTEILDGYMQISGKWVHGFLGGALTDHGDSGGSVFQGDQAVGVVSGGPEEAPPQGDDWAWYTRLADALEQVPGGYSVAIDIDAPVVQSPSNGATVEPGDDIVVSVADNATDLNVQTGPSSGETVPADGEVTLQAPEAEGTYTWDLVATNGYSASDATEFTFTVDETIAKPTVGAQSVAAAEGETEATIDLTGTGLAGATVTVNDIWTAEVGDDGTWSIADVSFGIGENVVTAVQELEGETSPEANGTITVAPAAPKITSIEPGQTFANAEAPSELSGTGLAGAETSLTINGAAASGSEAAVVAQAEVGDDGAWTESLGALGAGTYSVEVVQAYNGVSSAAAQLVFTVEAASTTPTDPTDPTTPTTPSDPTNPSNPANPGGPGSQLPVTGGIDLLPYTLTALGMLVLGGGAIAFAARRLKASEV</sequence>
<proteinExistence type="predicted"/>
<feature type="region of interest" description="Disordered" evidence="1">
    <location>
        <begin position="633"/>
        <end position="669"/>
    </location>
</feature>
<evidence type="ECO:0000256" key="3">
    <source>
        <dbReference type="SAM" id="SignalP"/>
    </source>
</evidence>
<keyword evidence="2" id="KW-1133">Transmembrane helix</keyword>
<gene>
    <name evidence="5" type="ORF">MUN78_13105</name>
</gene>
<dbReference type="InterPro" id="IPR001254">
    <property type="entry name" value="Trypsin_dom"/>
</dbReference>
<dbReference type="Proteomes" id="UP000831786">
    <property type="component" value="Chromosome"/>
</dbReference>